<sequence>MTQLQDVDRRWFKRFGRREQPSEVRLLCFHHAGGSAAMYRKWPGLLPASVEPIAVQLPGRADRFGEPAFDRMAPLVDALVNALLPLLDRPFACYGVSMGSRVAWALAHALRERAMPMPFMLFHACDVAPVNDDDVWPWEGRTDGLEGYMREMGGTPPEVLAEPELVRALVPTLRADLTVLSTHGFRPHTPLDVRIRAFAGAEDWTAPPDQMAGWQAETTARFDLDVVPSGHFFGPEAEQQVIRRIGDDLVRAR</sequence>
<feature type="domain" description="Thioesterase" evidence="2">
    <location>
        <begin position="25"/>
        <end position="248"/>
    </location>
</feature>
<dbReference type="PANTHER" id="PTHR11487:SF0">
    <property type="entry name" value="S-ACYL FATTY ACID SYNTHASE THIOESTERASE, MEDIUM CHAIN"/>
    <property type="match status" value="1"/>
</dbReference>
<dbReference type="Gene3D" id="3.40.50.1820">
    <property type="entry name" value="alpha/beta hydrolase"/>
    <property type="match status" value="1"/>
</dbReference>
<organism evidence="3 4">
    <name type="scientific">Micromonospora profundi</name>
    <dbReference type="NCBI Taxonomy" id="1420889"/>
    <lineage>
        <taxon>Bacteria</taxon>
        <taxon>Bacillati</taxon>
        <taxon>Actinomycetota</taxon>
        <taxon>Actinomycetes</taxon>
        <taxon>Micromonosporales</taxon>
        <taxon>Micromonosporaceae</taxon>
        <taxon>Micromonospora</taxon>
    </lineage>
</organism>
<dbReference type="InterPro" id="IPR012223">
    <property type="entry name" value="TEII"/>
</dbReference>
<dbReference type="Pfam" id="PF00975">
    <property type="entry name" value="Thioesterase"/>
    <property type="match status" value="1"/>
</dbReference>
<dbReference type="Proteomes" id="UP001235874">
    <property type="component" value="Chromosome"/>
</dbReference>
<dbReference type="GO" id="GO:0008610">
    <property type="term" value="P:lipid biosynthetic process"/>
    <property type="evidence" value="ECO:0007669"/>
    <property type="project" value="TreeGrafter"/>
</dbReference>
<comment type="similarity">
    <text evidence="1">Belongs to the thioesterase family.</text>
</comment>
<proteinExistence type="inferred from homology"/>
<dbReference type="PANTHER" id="PTHR11487">
    <property type="entry name" value="THIOESTERASE"/>
    <property type="match status" value="1"/>
</dbReference>
<dbReference type="InterPro" id="IPR029058">
    <property type="entry name" value="AB_hydrolase_fold"/>
</dbReference>
<protein>
    <submittedName>
        <fullName evidence="3">Thioesterase domain-containing protein</fullName>
    </submittedName>
</protein>
<evidence type="ECO:0000313" key="4">
    <source>
        <dbReference type="Proteomes" id="UP001235874"/>
    </source>
</evidence>
<evidence type="ECO:0000256" key="1">
    <source>
        <dbReference type="ARBA" id="ARBA00007169"/>
    </source>
</evidence>
<gene>
    <name evidence="3" type="ORF">Q3V37_15165</name>
</gene>
<dbReference type="KEGG" id="mprn:Q3V37_15165"/>
<keyword evidence="4" id="KW-1185">Reference proteome</keyword>
<dbReference type="SUPFAM" id="SSF53474">
    <property type="entry name" value="alpha/beta-Hydrolases"/>
    <property type="match status" value="1"/>
</dbReference>
<dbReference type="EMBL" id="CP130472">
    <property type="protein sequence ID" value="WLS48453.1"/>
    <property type="molecule type" value="Genomic_DNA"/>
</dbReference>
<accession>A0AAJ6HZW5</accession>
<name>A0AAJ6HZW5_9ACTN</name>
<evidence type="ECO:0000313" key="3">
    <source>
        <dbReference type="EMBL" id="WLS48453.1"/>
    </source>
</evidence>
<reference evidence="3 4" key="1">
    <citation type="submission" date="2023-07" db="EMBL/GenBank/DDBJ databases">
        <title>Micromonospora profundi TRM 95458 converts glycerol to a new osmotic compound.</title>
        <authorList>
            <person name="Lu D."/>
        </authorList>
    </citation>
    <scope>NUCLEOTIDE SEQUENCE [LARGE SCALE GENOMIC DNA]</scope>
    <source>
        <strain evidence="3 4">TRM95458</strain>
    </source>
</reference>
<dbReference type="InterPro" id="IPR001031">
    <property type="entry name" value="Thioesterase"/>
</dbReference>
<dbReference type="RefSeq" id="WP_053657860.1">
    <property type="nucleotide sequence ID" value="NZ_CP130472.1"/>
</dbReference>
<dbReference type="AlphaFoldDB" id="A0AAJ6HZW5"/>
<evidence type="ECO:0000259" key="2">
    <source>
        <dbReference type="Pfam" id="PF00975"/>
    </source>
</evidence>